<evidence type="ECO:0000256" key="4">
    <source>
        <dbReference type="PROSITE-ProRule" id="PRU00236"/>
    </source>
</evidence>
<feature type="binding site" evidence="4">
    <location>
        <position position="131"/>
    </location>
    <ligand>
        <name>Zn(2+)</name>
        <dbReference type="ChEBI" id="CHEBI:29105"/>
    </ligand>
</feature>
<dbReference type="PANTHER" id="PTHR11085">
    <property type="entry name" value="NAD-DEPENDENT PROTEIN DEACYLASE SIRTUIN-5, MITOCHONDRIAL-RELATED"/>
    <property type="match status" value="1"/>
</dbReference>
<dbReference type="Gene3D" id="3.40.50.1220">
    <property type="entry name" value="TPP-binding domain"/>
    <property type="match status" value="1"/>
</dbReference>
<gene>
    <name evidence="6" type="ORF">SAMN02745245_00173</name>
</gene>
<dbReference type="GO" id="GO:0070403">
    <property type="term" value="F:NAD+ binding"/>
    <property type="evidence" value="ECO:0007669"/>
    <property type="project" value="InterPro"/>
</dbReference>
<dbReference type="OrthoDB" id="9800582at2"/>
<feature type="domain" description="Deacetylase sirtuin-type" evidence="5">
    <location>
        <begin position="2"/>
        <end position="249"/>
    </location>
</feature>
<sequence length="252" mass="28385">MKNNFNYKILETAQLIINSKKTFVLTGAGMSTESGIPDFRSDTGYYQKMDPVNALSKDVLLSNPKRFYSEGYKILEDLNDKKPNEGHLALAELEEMKYISGIITQNIDNLHTKAGSKNVYEVHGETRRVHCMKCGSSFEFKVMQDKVNSGQIPPKCDKCSGILRPNVVMFGDMMPEDFQLAVRELESTELLIVIGSSLTVAPVNYLPQYVEKLIIINNTPTPEDNNAEVIFREQAGTVLQNILKEVKRLNDL</sequence>
<dbReference type="InterPro" id="IPR003000">
    <property type="entry name" value="Sirtuin"/>
</dbReference>
<feature type="binding site" evidence="4">
    <location>
        <position position="156"/>
    </location>
    <ligand>
        <name>Zn(2+)</name>
        <dbReference type="ChEBI" id="CHEBI:29105"/>
    </ligand>
</feature>
<feature type="binding site" evidence="4">
    <location>
        <position position="134"/>
    </location>
    <ligand>
        <name>Zn(2+)</name>
        <dbReference type="ChEBI" id="CHEBI:29105"/>
    </ligand>
</feature>
<reference evidence="6 7" key="1">
    <citation type="submission" date="2016-11" db="EMBL/GenBank/DDBJ databases">
        <authorList>
            <person name="Jaros S."/>
            <person name="Januszkiewicz K."/>
            <person name="Wedrychowicz H."/>
        </authorList>
    </citation>
    <scope>NUCLEOTIDE SEQUENCE [LARGE SCALE GENOMIC DNA]</scope>
    <source>
        <strain evidence="6 7">DSM 21120</strain>
    </source>
</reference>
<dbReference type="EMBL" id="FQXI01000001">
    <property type="protein sequence ID" value="SHG96541.1"/>
    <property type="molecule type" value="Genomic_DNA"/>
</dbReference>
<dbReference type="RefSeq" id="WP_073182869.1">
    <property type="nucleotide sequence ID" value="NZ_FQXI01000001.1"/>
</dbReference>
<evidence type="ECO:0000256" key="3">
    <source>
        <dbReference type="ARBA" id="ARBA00023027"/>
    </source>
</evidence>
<dbReference type="STRING" id="1120995.SAMN02745245_00173"/>
<keyword evidence="7" id="KW-1185">Reference proteome</keyword>
<keyword evidence="2" id="KW-0808">Transferase</keyword>
<dbReference type="InterPro" id="IPR050134">
    <property type="entry name" value="NAD-dep_sirtuin_deacylases"/>
</dbReference>
<proteinExistence type="predicted"/>
<dbReference type="Gene3D" id="3.30.1600.10">
    <property type="entry name" value="SIR2/SIRT2 'Small Domain"/>
    <property type="match status" value="1"/>
</dbReference>
<dbReference type="GO" id="GO:0046872">
    <property type="term" value="F:metal ion binding"/>
    <property type="evidence" value="ECO:0007669"/>
    <property type="project" value="UniProtKB-KW"/>
</dbReference>
<dbReference type="EC" id="2.3.1.286" evidence="1"/>
<keyword evidence="4" id="KW-0479">Metal-binding</keyword>
<dbReference type="GO" id="GO:0017136">
    <property type="term" value="F:histone deacetylase activity, NAD-dependent"/>
    <property type="evidence" value="ECO:0007669"/>
    <property type="project" value="TreeGrafter"/>
</dbReference>
<dbReference type="PROSITE" id="PS50305">
    <property type="entry name" value="SIRTUIN"/>
    <property type="match status" value="1"/>
</dbReference>
<dbReference type="Proteomes" id="UP000184032">
    <property type="component" value="Unassembled WGS sequence"/>
</dbReference>
<name>A0A1M5P410_9FIRM</name>
<accession>A0A1M5P410</accession>
<feature type="active site" description="Proton acceptor" evidence="4">
    <location>
        <position position="123"/>
    </location>
</feature>
<evidence type="ECO:0000256" key="1">
    <source>
        <dbReference type="ARBA" id="ARBA00012928"/>
    </source>
</evidence>
<evidence type="ECO:0000313" key="6">
    <source>
        <dbReference type="EMBL" id="SHG96541.1"/>
    </source>
</evidence>
<dbReference type="SUPFAM" id="SSF52467">
    <property type="entry name" value="DHS-like NAD/FAD-binding domain"/>
    <property type="match status" value="1"/>
</dbReference>
<dbReference type="InterPro" id="IPR026590">
    <property type="entry name" value="Ssirtuin_cat_dom"/>
</dbReference>
<keyword evidence="4" id="KW-0862">Zinc</keyword>
<dbReference type="AlphaFoldDB" id="A0A1M5P410"/>
<dbReference type="Pfam" id="PF02146">
    <property type="entry name" value="SIR2"/>
    <property type="match status" value="1"/>
</dbReference>
<dbReference type="InterPro" id="IPR026591">
    <property type="entry name" value="Sirtuin_cat_small_dom_sf"/>
</dbReference>
<evidence type="ECO:0000256" key="2">
    <source>
        <dbReference type="ARBA" id="ARBA00022679"/>
    </source>
</evidence>
<evidence type="ECO:0000313" key="7">
    <source>
        <dbReference type="Proteomes" id="UP000184032"/>
    </source>
</evidence>
<dbReference type="NCBIfam" id="NF001753">
    <property type="entry name" value="PRK00481.1-3"/>
    <property type="match status" value="1"/>
</dbReference>
<feature type="binding site" evidence="4">
    <location>
        <position position="159"/>
    </location>
    <ligand>
        <name>Zn(2+)</name>
        <dbReference type="ChEBI" id="CHEBI:29105"/>
    </ligand>
</feature>
<dbReference type="PANTHER" id="PTHR11085:SF4">
    <property type="entry name" value="NAD-DEPENDENT PROTEIN DEACYLASE"/>
    <property type="match status" value="1"/>
</dbReference>
<dbReference type="InterPro" id="IPR029035">
    <property type="entry name" value="DHS-like_NAD/FAD-binding_dom"/>
</dbReference>
<evidence type="ECO:0000259" key="5">
    <source>
        <dbReference type="PROSITE" id="PS50305"/>
    </source>
</evidence>
<protein>
    <recommendedName>
        <fullName evidence="1">protein acetyllysine N-acetyltransferase</fullName>
        <ecNumber evidence="1">2.3.1.286</ecNumber>
    </recommendedName>
</protein>
<organism evidence="6 7">
    <name type="scientific">Anaerosphaera aminiphila DSM 21120</name>
    <dbReference type="NCBI Taxonomy" id="1120995"/>
    <lineage>
        <taxon>Bacteria</taxon>
        <taxon>Bacillati</taxon>
        <taxon>Bacillota</taxon>
        <taxon>Tissierellia</taxon>
        <taxon>Tissierellales</taxon>
        <taxon>Peptoniphilaceae</taxon>
        <taxon>Anaerosphaera</taxon>
    </lineage>
</organism>
<keyword evidence="3" id="KW-0520">NAD</keyword>